<dbReference type="eggNOG" id="ENOG502TKKK">
    <property type="taxonomic scope" value="Eukaryota"/>
</dbReference>
<dbReference type="Proteomes" id="UP000008281">
    <property type="component" value="Unassembled WGS sequence"/>
</dbReference>
<dbReference type="PANTHER" id="PTHR22751:SF54">
    <property type="entry name" value="G-PROTEIN COUPLED RECEPTORS FAMILY 1 PROFILE DOMAIN-CONTAINING PROTEIN"/>
    <property type="match status" value="1"/>
</dbReference>
<dbReference type="STRING" id="31234.E3M0U2"/>
<dbReference type="OMA" id="TICDICV"/>
<dbReference type="PANTHER" id="PTHR22751">
    <property type="entry name" value="G-PROTEIN COUPLED RECEPTOR-RELATED"/>
    <property type="match status" value="1"/>
</dbReference>
<feature type="domain" description="G-protein coupled receptors family 1 profile" evidence="6">
    <location>
        <begin position="49"/>
        <end position="285"/>
    </location>
</feature>
<comment type="subcellular location">
    <subcellularLocation>
        <location evidence="1">Membrane</location>
    </subcellularLocation>
</comment>
<evidence type="ECO:0000313" key="7">
    <source>
        <dbReference type="EMBL" id="EFO88791.1"/>
    </source>
</evidence>
<gene>
    <name evidence="7" type="ORF">CRE_06418</name>
</gene>
<dbReference type="EMBL" id="DS268421">
    <property type="protein sequence ID" value="EFO88791.1"/>
    <property type="molecule type" value="Genomic_DNA"/>
</dbReference>
<evidence type="ECO:0000256" key="4">
    <source>
        <dbReference type="ARBA" id="ARBA00023136"/>
    </source>
</evidence>
<dbReference type="Pfam" id="PF10324">
    <property type="entry name" value="7TM_GPCR_Srw"/>
    <property type="match status" value="1"/>
</dbReference>
<keyword evidence="2 5" id="KW-0812">Transmembrane</keyword>
<evidence type="ECO:0000256" key="1">
    <source>
        <dbReference type="ARBA" id="ARBA00004370"/>
    </source>
</evidence>
<keyword evidence="4 5" id="KW-0472">Membrane</keyword>
<dbReference type="InParanoid" id="E3M0U2"/>
<dbReference type="AlphaFoldDB" id="E3M0U2"/>
<accession>E3M0U2</accession>
<evidence type="ECO:0000256" key="5">
    <source>
        <dbReference type="SAM" id="Phobius"/>
    </source>
</evidence>
<evidence type="ECO:0000259" key="6">
    <source>
        <dbReference type="PROSITE" id="PS50262"/>
    </source>
</evidence>
<keyword evidence="8" id="KW-1185">Reference proteome</keyword>
<dbReference type="HOGENOM" id="CLU_043715_0_0_1"/>
<dbReference type="OrthoDB" id="5902297at2759"/>
<dbReference type="GO" id="GO:0008528">
    <property type="term" value="F:G protein-coupled peptide receptor activity"/>
    <property type="evidence" value="ECO:0007669"/>
    <property type="project" value="InterPro"/>
</dbReference>
<feature type="transmembrane region" description="Helical" evidence="5">
    <location>
        <begin position="159"/>
        <end position="179"/>
    </location>
</feature>
<proteinExistence type="predicted"/>
<sequence>MSSSFNEYYYEDGSHPDDKVLESFADIVLTIAYYLTPFQLVFSCIGFVFNLFHLLIVTRKSLRNHSIYVIMTGITICDICVILAILYYISIDFTGYFGEYDCRMPSSYSDIIVALIAGMFHDCCRRLSTWLAVLMALVRLLIIKNPLKSNMGFLSTPSFAIKTILMVFMFSFMITLLVFGQYELLDFGTYEIHYCEYLPSNYSVPYDWRLASNTVFDDIRPKLQQTILFVDGTSKIIPAVILPILSILLIRCIQKAVKSRKSLSHSRIEDSSEKLDVILVNLAVLNSIVHSIICLVISSQYRNEANKIFRCGRRRNVVSFKNNIKRKIILFEVVQAPGGNSAFSTNPRFTHSNAVVD</sequence>
<organism evidence="8">
    <name type="scientific">Caenorhabditis remanei</name>
    <name type="common">Caenorhabditis vulgaris</name>
    <dbReference type="NCBI Taxonomy" id="31234"/>
    <lineage>
        <taxon>Eukaryota</taxon>
        <taxon>Metazoa</taxon>
        <taxon>Ecdysozoa</taxon>
        <taxon>Nematoda</taxon>
        <taxon>Chromadorea</taxon>
        <taxon>Rhabditida</taxon>
        <taxon>Rhabditina</taxon>
        <taxon>Rhabditomorpha</taxon>
        <taxon>Rhabditoidea</taxon>
        <taxon>Rhabditidae</taxon>
        <taxon>Peloderinae</taxon>
        <taxon>Caenorhabditis</taxon>
    </lineage>
</organism>
<evidence type="ECO:0000256" key="2">
    <source>
        <dbReference type="ARBA" id="ARBA00022692"/>
    </source>
</evidence>
<dbReference type="Gene3D" id="1.20.1070.10">
    <property type="entry name" value="Rhodopsin 7-helix transmembrane proteins"/>
    <property type="match status" value="1"/>
</dbReference>
<feature type="transmembrane region" description="Helical" evidence="5">
    <location>
        <begin position="31"/>
        <end position="55"/>
    </location>
</feature>
<feature type="transmembrane region" description="Helical" evidence="5">
    <location>
        <begin position="127"/>
        <end position="147"/>
    </location>
</feature>
<reference evidence="7" key="1">
    <citation type="submission" date="2007-07" db="EMBL/GenBank/DDBJ databases">
        <title>PCAP assembly of the Caenorhabditis remanei genome.</title>
        <authorList>
            <consortium name="The Caenorhabditis remanei Sequencing Consortium"/>
            <person name="Wilson R.K."/>
        </authorList>
    </citation>
    <scope>NUCLEOTIDE SEQUENCE [LARGE SCALE GENOMIC DNA]</scope>
    <source>
        <strain evidence="7">PB4641</strain>
    </source>
</reference>
<dbReference type="InterPro" id="IPR019427">
    <property type="entry name" value="7TM_GPCR_serpentine_rcpt_Srw"/>
</dbReference>
<feature type="transmembrane region" description="Helical" evidence="5">
    <location>
        <begin position="236"/>
        <end position="254"/>
    </location>
</feature>
<dbReference type="SUPFAM" id="SSF81321">
    <property type="entry name" value="Family A G protein-coupled receptor-like"/>
    <property type="match status" value="1"/>
</dbReference>
<evidence type="ECO:0000313" key="8">
    <source>
        <dbReference type="Proteomes" id="UP000008281"/>
    </source>
</evidence>
<feature type="transmembrane region" description="Helical" evidence="5">
    <location>
        <begin position="275"/>
        <end position="298"/>
    </location>
</feature>
<evidence type="ECO:0000256" key="3">
    <source>
        <dbReference type="ARBA" id="ARBA00022989"/>
    </source>
</evidence>
<feature type="transmembrane region" description="Helical" evidence="5">
    <location>
        <begin position="67"/>
        <end position="89"/>
    </location>
</feature>
<keyword evidence="3 5" id="KW-1133">Transmembrane helix</keyword>
<dbReference type="InterPro" id="IPR017452">
    <property type="entry name" value="GPCR_Rhodpsn_7TM"/>
</dbReference>
<dbReference type="GO" id="GO:0016020">
    <property type="term" value="C:membrane"/>
    <property type="evidence" value="ECO:0007669"/>
    <property type="project" value="UniProtKB-SubCell"/>
</dbReference>
<name>E3M0U2_CAERE</name>
<dbReference type="PROSITE" id="PS50262">
    <property type="entry name" value="G_PROTEIN_RECEP_F1_2"/>
    <property type="match status" value="1"/>
</dbReference>
<protein>
    <recommendedName>
        <fullName evidence="6">G-protein coupled receptors family 1 profile domain-containing protein</fullName>
    </recommendedName>
</protein>